<keyword evidence="1" id="KW-0472">Membrane</keyword>
<proteinExistence type="predicted"/>
<dbReference type="OrthoDB" id="6021633at2759"/>
<name>A0A3M7SM64_BRAPC</name>
<keyword evidence="3" id="KW-1185">Reference proteome</keyword>
<sequence>MIGIISISSSFGIVSSLSSTSVSFFFFNRRKCSVKKIRATLKLSFSKQFIPSKTYVQKLILRCSNKRKIVKFNKQRTIKKKGLEASYKTAHKIEEKFGKKYSSSVIRKYRFKLGFRLRHNKVVYDQPIYHLRLPSSRPEAIPSSSKFECKIHVWGGISYNGATEFAVIDIVIEKNGEWSNH</sequence>
<feature type="transmembrane region" description="Helical" evidence="1">
    <location>
        <begin position="6"/>
        <end position="27"/>
    </location>
</feature>
<keyword evidence="1" id="KW-1133">Transmembrane helix</keyword>
<evidence type="ECO:0000256" key="1">
    <source>
        <dbReference type="SAM" id="Phobius"/>
    </source>
</evidence>
<keyword evidence="1" id="KW-0812">Transmembrane</keyword>
<organism evidence="2 3">
    <name type="scientific">Brachionus plicatilis</name>
    <name type="common">Marine rotifer</name>
    <name type="synonym">Brachionus muelleri</name>
    <dbReference type="NCBI Taxonomy" id="10195"/>
    <lineage>
        <taxon>Eukaryota</taxon>
        <taxon>Metazoa</taxon>
        <taxon>Spiralia</taxon>
        <taxon>Gnathifera</taxon>
        <taxon>Rotifera</taxon>
        <taxon>Eurotatoria</taxon>
        <taxon>Monogononta</taxon>
        <taxon>Pseudotrocha</taxon>
        <taxon>Ploima</taxon>
        <taxon>Brachionidae</taxon>
        <taxon>Brachionus</taxon>
    </lineage>
</organism>
<evidence type="ECO:0000313" key="2">
    <source>
        <dbReference type="EMBL" id="RNA36816.1"/>
    </source>
</evidence>
<dbReference type="EMBL" id="REGN01001120">
    <property type="protein sequence ID" value="RNA36816.1"/>
    <property type="molecule type" value="Genomic_DNA"/>
</dbReference>
<dbReference type="Proteomes" id="UP000276133">
    <property type="component" value="Unassembled WGS sequence"/>
</dbReference>
<accession>A0A3M7SM64</accession>
<evidence type="ECO:0000313" key="3">
    <source>
        <dbReference type="Proteomes" id="UP000276133"/>
    </source>
</evidence>
<reference evidence="2 3" key="1">
    <citation type="journal article" date="2018" name="Sci. Rep.">
        <title>Genomic signatures of local adaptation to the degree of environmental predictability in rotifers.</title>
        <authorList>
            <person name="Franch-Gras L."/>
            <person name="Hahn C."/>
            <person name="Garcia-Roger E.M."/>
            <person name="Carmona M.J."/>
            <person name="Serra M."/>
            <person name="Gomez A."/>
        </authorList>
    </citation>
    <scope>NUCLEOTIDE SEQUENCE [LARGE SCALE GENOMIC DNA]</scope>
    <source>
        <strain evidence="2">HYR1</strain>
    </source>
</reference>
<protein>
    <submittedName>
        <fullName evidence="2">Uncharacterized protein</fullName>
    </submittedName>
</protein>
<gene>
    <name evidence="2" type="ORF">BpHYR1_007423</name>
</gene>
<comment type="caution">
    <text evidence="2">The sequence shown here is derived from an EMBL/GenBank/DDBJ whole genome shotgun (WGS) entry which is preliminary data.</text>
</comment>
<dbReference type="AlphaFoldDB" id="A0A3M7SM64"/>